<dbReference type="InterPro" id="IPR056412">
    <property type="entry name" value="Ig_CycH"/>
</dbReference>
<keyword evidence="5" id="KW-0812">Transmembrane</keyword>
<dbReference type="GO" id="GO:0017004">
    <property type="term" value="P:cytochrome complex assembly"/>
    <property type="evidence" value="ECO:0007669"/>
    <property type="project" value="UniProtKB-KW"/>
</dbReference>
<dbReference type="InterPro" id="IPR011990">
    <property type="entry name" value="TPR-like_helical_dom_sf"/>
</dbReference>
<reference evidence="8 9" key="1">
    <citation type="submission" date="2018-01" db="EMBL/GenBank/DDBJ databases">
        <title>The draft genome sequence of Halioglobus lutimaris HF004.</title>
        <authorList>
            <person name="Du Z.-J."/>
            <person name="Shi M.-J."/>
        </authorList>
    </citation>
    <scope>NUCLEOTIDE SEQUENCE [LARGE SCALE GENOMIC DNA]</scope>
    <source>
        <strain evidence="8 9">HF004</strain>
    </source>
</reference>
<feature type="transmembrane region" description="Helical" evidence="5">
    <location>
        <begin position="85"/>
        <end position="105"/>
    </location>
</feature>
<dbReference type="PANTHER" id="PTHR47870">
    <property type="entry name" value="CYTOCHROME C-TYPE BIOGENESIS PROTEIN CCMH"/>
    <property type="match status" value="1"/>
</dbReference>
<dbReference type="SUPFAM" id="SSF48452">
    <property type="entry name" value="TPR-like"/>
    <property type="match status" value="1"/>
</dbReference>
<evidence type="ECO:0000313" key="8">
    <source>
        <dbReference type="EMBL" id="PLW67362.1"/>
    </source>
</evidence>
<feature type="domain" description="Cytochrome c-type biogenesis protein H Ig-like" evidence="6">
    <location>
        <begin position="292"/>
        <end position="389"/>
    </location>
</feature>
<keyword evidence="9" id="KW-1185">Reference proteome</keyword>
<evidence type="ECO:0000259" key="7">
    <source>
        <dbReference type="Pfam" id="PF23914"/>
    </source>
</evidence>
<keyword evidence="3" id="KW-0201">Cytochrome c-type biogenesis</keyword>
<proteinExistence type="predicted"/>
<evidence type="ECO:0000256" key="3">
    <source>
        <dbReference type="ARBA" id="ARBA00022748"/>
    </source>
</evidence>
<dbReference type="PANTHER" id="PTHR47870:SF4">
    <property type="entry name" value="CYTOCHROME C-TYPE BIOGENESIS PROTEIN CYCH"/>
    <property type="match status" value="1"/>
</dbReference>
<comment type="subcellular location">
    <subcellularLocation>
        <location evidence="1">Cell envelope</location>
    </subcellularLocation>
</comment>
<evidence type="ECO:0000256" key="2">
    <source>
        <dbReference type="ARBA" id="ARBA00022737"/>
    </source>
</evidence>
<gene>
    <name evidence="8" type="primary">ccmI</name>
    <name evidence="8" type="ORF">C0039_17405</name>
</gene>
<dbReference type="InterPro" id="IPR051263">
    <property type="entry name" value="C-type_cytochrome_biogenesis"/>
</dbReference>
<dbReference type="Proteomes" id="UP000235005">
    <property type="component" value="Unassembled WGS sequence"/>
</dbReference>
<evidence type="ECO:0000256" key="4">
    <source>
        <dbReference type="ARBA" id="ARBA00022803"/>
    </source>
</evidence>
<name>A0A2N5WYP5_9GAMM</name>
<dbReference type="Pfam" id="PF23914">
    <property type="entry name" value="TPR_CcmH_CycH"/>
    <property type="match status" value="1"/>
</dbReference>
<dbReference type="Gene3D" id="1.25.40.10">
    <property type="entry name" value="Tetratricopeptide repeat domain"/>
    <property type="match status" value="1"/>
</dbReference>
<dbReference type="OrthoDB" id="9776053at2"/>
<keyword evidence="5" id="KW-0472">Membrane</keyword>
<evidence type="ECO:0000256" key="5">
    <source>
        <dbReference type="SAM" id="Phobius"/>
    </source>
</evidence>
<dbReference type="RefSeq" id="WP_101518794.1">
    <property type="nucleotide sequence ID" value="NZ_PKUS01000030.1"/>
</dbReference>
<accession>A0A2N5WYP5</accession>
<sequence>MTVFIAVCALLLALAGVFFLIPMKKRGGSTDQDLERANLEWYQLRQQELAEEGDDSLAADAQLRLLEDEQVPESIHARQASGRGFPAWLLLPFVALFSVAMYYQLGGAQDVVISRQLQSLDETSTPQQMDALMRTIEKRAAQRPDNLHYIAMLGRFYMGSQDYAKAARVYDELTLAAPEDAAGLAYAAQARYLAAGRVLDDGAKVRAEKALAIDPHQRTALGLLGMAAFEQEQYRAAIGYWQRLLAVEPPGSESQQMISGIINSARERLGEPVAATVTAPAPAAVSGTTPGVTISVALPVGVAIAAADTVFVLARNAQSDSRMPIAVQRLRGSDLPLTLRLDDSNSMAGQKLSQAESVMVVVQVSPDGRPGEANATWLGSAGPLAPTEGGDIVNIVLAPVSGASKS</sequence>
<dbReference type="AlphaFoldDB" id="A0A2N5WYP5"/>
<protein>
    <submittedName>
        <fullName evidence="8">C-type cytochrome biogenesis protein CcmI</fullName>
    </submittedName>
</protein>
<dbReference type="GO" id="GO:0030313">
    <property type="term" value="C:cell envelope"/>
    <property type="evidence" value="ECO:0007669"/>
    <property type="project" value="UniProtKB-SubCell"/>
</dbReference>
<dbReference type="Pfam" id="PF23892">
    <property type="entry name" value="Ig_CycH"/>
    <property type="match status" value="1"/>
</dbReference>
<evidence type="ECO:0000256" key="1">
    <source>
        <dbReference type="ARBA" id="ARBA00004196"/>
    </source>
</evidence>
<evidence type="ECO:0000313" key="9">
    <source>
        <dbReference type="Proteomes" id="UP000235005"/>
    </source>
</evidence>
<keyword evidence="2" id="KW-0677">Repeat</keyword>
<dbReference type="GO" id="GO:0005886">
    <property type="term" value="C:plasma membrane"/>
    <property type="evidence" value="ECO:0007669"/>
    <property type="project" value="TreeGrafter"/>
</dbReference>
<feature type="domain" description="Cytochrome c-type biogenesis protein H TPR" evidence="7">
    <location>
        <begin position="115"/>
        <end position="252"/>
    </location>
</feature>
<keyword evidence="5" id="KW-1133">Transmembrane helix</keyword>
<comment type="caution">
    <text evidence="8">The sequence shown here is derived from an EMBL/GenBank/DDBJ whole genome shotgun (WGS) entry which is preliminary data.</text>
</comment>
<dbReference type="InterPro" id="IPR056413">
    <property type="entry name" value="TPR_CcmH_CycH"/>
</dbReference>
<dbReference type="NCBIfam" id="TIGR03142">
    <property type="entry name" value="cytochro_ccmI"/>
    <property type="match status" value="1"/>
</dbReference>
<evidence type="ECO:0000259" key="6">
    <source>
        <dbReference type="Pfam" id="PF23892"/>
    </source>
</evidence>
<dbReference type="InterPro" id="IPR017560">
    <property type="entry name" value="Cyt_c_biogenesis_CcmI"/>
</dbReference>
<organism evidence="8 9">
    <name type="scientific">Pseudohalioglobus lutimaris</name>
    <dbReference type="NCBI Taxonomy" id="1737061"/>
    <lineage>
        <taxon>Bacteria</taxon>
        <taxon>Pseudomonadati</taxon>
        <taxon>Pseudomonadota</taxon>
        <taxon>Gammaproteobacteria</taxon>
        <taxon>Cellvibrionales</taxon>
        <taxon>Halieaceae</taxon>
        <taxon>Pseudohalioglobus</taxon>
    </lineage>
</organism>
<dbReference type="EMBL" id="PKUS01000030">
    <property type="protein sequence ID" value="PLW67362.1"/>
    <property type="molecule type" value="Genomic_DNA"/>
</dbReference>
<keyword evidence="4" id="KW-0802">TPR repeat</keyword>